<dbReference type="FunFam" id="1.10.150.20:FF:000014">
    <property type="entry name" value="Polymerase (DNA directed), eta"/>
    <property type="match status" value="1"/>
</dbReference>
<name>A0A0F7SGC7_PHARH</name>
<comment type="subcellular location">
    <subcellularLocation>
        <location evidence="1">Nucleus</location>
    </subcellularLocation>
</comment>
<dbReference type="GO" id="GO:0007064">
    <property type="term" value="P:mitotic sister chromatid cohesion"/>
    <property type="evidence" value="ECO:0007669"/>
    <property type="project" value="UniProtKB-ARBA"/>
</dbReference>
<evidence type="ECO:0000259" key="11">
    <source>
        <dbReference type="PROSITE" id="PS50173"/>
    </source>
</evidence>
<protein>
    <recommendedName>
        <fullName evidence="9">DNA polymerase eta</fullName>
    </recommendedName>
</protein>
<dbReference type="Gene3D" id="1.10.150.20">
    <property type="entry name" value="5' to 3' exonuclease, C-terminal subdomain"/>
    <property type="match status" value="1"/>
</dbReference>
<organism evidence="12">
    <name type="scientific">Phaffia rhodozyma</name>
    <name type="common">Yeast</name>
    <name type="synonym">Xanthophyllomyces dendrorhous</name>
    <dbReference type="NCBI Taxonomy" id="264483"/>
    <lineage>
        <taxon>Eukaryota</taxon>
        <taxon>Fungi</taxon>
        <taxon>Dikarya</taxon>
        <taxon>Basidiomycota</taxon>
        <taxon>Agaricomycotina</taxon>
        <taxon>Tremellomycetes</taxon>
        <taxon>Cystofilobasidiales</taxon>
        <taxon>Mrakiaceae</taxon>
        <taxon>Phaffia</taxon>
    </lineage>
</organism>
<dbReference type="Pfam" id="PF21704">
    <property type="entry name" value="POLH-Rev1_HhH"/>
    <property type="match status" value="1"/>
</dbReference>
<evidence type="ECO:0000256" key="10">
    <source>
        <dbReference type="SAM" id="MobiDB-lite"/>
    </source>
</evidence>
<dbReference type="PROSITE" id="PS50173">
    <property type="entry name" value="UMUC"/>
    <property type="match status" value="1"/>
</dbReference>
<dbReference type="Gene3D" id="3.40.1170.60">
    <property type="match status" value="1"/>
</dbReference>
<dbReference type="EMBL" id="LN483249">
    <property type="protein sequence ID" value="CDZ97941.1"/>
    <property type="molecule type" value="Genomic_DNA"/>
</dbReference>
<feature type="region of interest" description="Disordered" evidence="10">
    <location>
        <begin position="597"/>
        <end position="627"/>
    </location>
</feature>
<dbReference type="SUPFAM" id="SSF56672">
    <property type="entry name" value="DNA/RNA polymerases"/>
    <property type="match status" value="1"/>
</dbReference>
<evidence type="ECO:0000256" key="4">
    <source>
        <dbReference type="ARBA" id="ARBA00022763"/>
    </source>
</evidence>
<keyword evidence="6" id="KW-0862">Zinc</keyword>
<dbReference type="InterPro" id="IPR043502">
    <property type="entry name" value="DNA/RNA_pol_sf"/>
</dbReference>
<sequence>MENEAYPSDQPVTYRHLLSPQTLGPSNPLRVIAHCDVDAAYAQFEAKRLDLDRSVPIAVQQWSALIAVNYAARAFGITRHENVFEAKKKCPELVCVHVATLKDGDEEPGYHEKPNMNTDKVSLEPYRRESQKIIKLFNREAPSGEVEKASIDEAFLDLTVPIRTVLLEKYPFLCAVPPDSPLGLDTPLPPAPTLKWKERPWGIVPVQTELGKDASDAETHSEAEADKSWADVALWEGGEMLDRMRETIELELGYTTSAGVAHNKVLAKLCSAFKKPRAQTILRTSAVSQFLRPMNFQKIRNLGGKLGEVIAETYGAATVEDLLKIDLGDMRKTLGEDSGWIYNILRGIDYSEVKAKSLPKSMMASKNLRPYLTNMEHGSSWLRVLSVELIGRLKEARELAGLDGGDGAGGVWPRTLVFSWREAGSASKSKQIPFPYHSPLSASGPILTLSIKLLSEVLRPNLRLTSDRKQVQINNLALGFTQLERLETGQRGIQGFFAMPIQETGSRTGEKRRMSNENEEDRSKRPGSGWFQKAPMGYKAHLGAPPSTSSSLASSSSLSTATDPYLSITTPLDSAAVDKIIRPGPSVLADLSHRSTLSSSSSSYSFPSVPRPSTKPISASASDPGSSCSLSCSFWVCPECKGRISLAREIMIDFDPEDEARESERIKSEHADWHVALKLQAEFEGNLPHQNGTDVGKDEKSIIEREGTGFGRMGPKGLPKVVTASSDPDMSKRKSGEVSKPSRKGSGDHDRSSTGSEIRGKGGLGKWLIKK</sequence>
<dbReference type="GO" id="GO:0009314">
    <property type="term" value="P:response to radiation"/>
    <property type="evidence" value="ECO:0007669"/>
    <property type="project" value="TreeGrafter"/>
</dbReference>
<reference evidence="12" key="1">
    <citation type="submission" date="2014-08" db="EMBL/GenBank/DDBJ databases">
        <authorList>
            <person name="Sharma Rahul"/>
            <person name="Thines Marco"/>
        </authorList>
    </citation>
    <scope>NUCLEOTIDE SEQUENCE</scope>
</reference>
<dbReference type="GO" id="GO:0005634">
    <property type="term" value="C:nucleus"/>
    <property type="evidence" value="ECO:0007669"/>
    <property type="project" value="UniProtKB-SubCell"/>
</dbReference>
<dbReference type="AlphaFoldDB" id="A0A0F7SGC7"/>
<dbReference type="GO" id="GO:0003887">
    <property type="term" value="F:DNA-directed DNA polymerase activity"/>
    <property type="evidence" value="ECO:0007669"/>
    <property type="project" value="TreeGrafter"/>
</dbReference>
<evidence type="ECO:0000256" key="3">
    <source>
        <dbReference type="ARBA" id="ARBA00022723"/>
    </source>
</evidence>
<evidence type="ECO:0000313" key="12">
    <source>
        <dbReference type="EMBL" id="CDZ97941.1"/>
    </source>
</evidence>
<keyword evidence="3" id="KW-0479">Metal-binding</keyword>
<dbReference type="PANTHER" id="PTHR45873">
    <property type="entry name" value="DNA POLYMERASE ETA"/>
    <property type="match status" value="1"/>
</dbReference>
<dbReference type="GO" id="GO:0003684">
    <property type="term" value="F:damaged DNA binding"/>
    <property type="evidence" value="ECO:0007669"/>
    <property type="project" value="InterPro"/>
</dbReference>
<dbReference type="GO" id="GO:0006281">
    <property type="term" value="P:DNA repair"/>
    <property type="evidence" value="ECO:0007669"/>
    <property type="project" value="UniProtKB-KW"/>
</dbReference>
<dbReference type="GO" id="GO:0035861">
    <property type="term" value="C:site of double-strand break"/>
    <property type="evidence" value="ECO:0007669"/>
    <property type="project" value="TreeGrafter"/>
</dbReference>
<dbReference type="Pfam" id="PF11799">
    <property type="entry name" value="IMS_C"/>
    <property type="match status" value="1"/>
</dbReference>
<dbReference type="InterPro" id="IPR017961">
    <property type="entry name" value="DNA_pol_Y-fam_little_finger"/>
</dbReference>
<evidence type="ECO:0000256" key="8">
    <source>
        <dbReference type="ARBA" id="ARBA00023242"/>
    </source>
</evidence>
<dbReference type="Gene3D" id="3.30.70.270">
    <property type="match status" value="1"/>
</dbReference>
<dbReference type="GO" id="GO:0008270">
    <property type="term" value="F:zinc ion binding"/>
    <property type="evidence" value="ECO:0007669"/>
    <property type="project" value="UniProtKB-KW"/>
</dbReference>
<feature type="region of interest" description="Disordered" evidence="10">
    <location>
        <begin position="707"/>
        <end position="771"/>
    </location>
</feature>
<proteinExistence type="predicted"/>
<evidence type="ECO:0000256" key="7">
    <source>
        <dbReference type="ARBA" id="ARBA00023204"/>
    </source>
</evidence>
<keyword evidence="4" id="KW-0227">DNA damage</keyword>
<evidence type="ECO:0000256" key="2">
    <source>
        <dbReference type="ARBA" id="ARBA00022679"/>
    </source>
</evidence>
<keyword evidence="2" id="KW-0808">Transferase</keyword>
<feature type="domain" description="UmuC" evidence="11">
    <location>
        <begin position="32"/>
        <end position="303"/>
    </location>
</feature>
<dbReference type="GO" id="GO:0005657">
    <property type="term" value="C:replication fork"/>
    <property type="evidence" value="ECO:0007669"/>
    <property type="project" value="UniProtKB-ARBA"/>
</dbReference>
<feature type="region of interest" description="Disordered" evidence="10">
    <location>
        <begin position="500"/>
        <end position="531"/>
    </location>
</feature>
<dbReference type="SUPFAM" id="SSF100879">
    <property type="entry name" value="Lesion bypass DNA polymerase (Y-family), little finger domain"/>
    <property type="match status" value="1"/>
</dbReference>
<dbReference type="FunFam" id="3.40.1170.60:FF:000008">
    <property type="entry name" value="DNA polymerase eta subunit"/>
    <property type="match status" value="1"/>
</dbReference>
<dbReference type="PANTHER" id="PTHR45873:SF1">
    <property type="entry name" value="DNA POLYMERASE ETA"/>
    <property type="match status" value="1"/>
</dbReference>
<evidence type="ECO:0000256" key="5">
    <source>
        <dbReference type="ARBA" id="ARBA00022771"/>
    </source>
</evidence>
<dbReference type="Gene3D" id="3.30.1490.100">
    <property type="entry name" value="DNA polymerase, Y-family, little finger domain"/>
    <property type="match status" value="1"/>
</dbReference>
<dbReference type="InterPro" id="IPR001126">
    <property type="entry name" value="UmuC"/>
</dbReference>
<dbReference type="InterPro" id="IPR036775">
    <property type="entry name" value="DNA_pol_Y-fam_lit_finger_sf"/>
</dbReference>
<feature type="compositionally biased region" description="Basic and acidic residues" evidence="10">
    <location>
        <begin position="508"/>
        <end position="524"/>
    </location>
</feature>
<dbReference type="InterPro" id="IPR043128">
    <property type="entry name" value="Rev_trsase/Diguanyl_cyclase"/>
</dbReference>
<keyword evidence="8" id="KW-0539">Nucleus</keyword>
<evidence type="ECO:0000256" key="1">
    <source>
        <dbReference type="ARBA" id="ARBA00004123"/>
    </source>
</evidence>
<keyword evidence="7" id="KW-0234">DNA repair</keyword>
<dbReference type="GO" id="GO:0070987">
    <property type="term" value="P:error-free translesion synthesis"/>
    <property type="evidence" value="ECO:0007669"/>
    <property type="project" value="UniProtKB-ARBA"/>
</dbReference>
<dbReference type="Pfam" id="PF00817">
    <property type="entry name" value="IMS"/>
    <property type="match status" value="1"/>
</dbReference>
<evidence type="ECO:0000256" key="6">
    <source>
        <dbReference type="ARBA" id="ARBA00022833"/>
    </source>
</evidence>
<dbReference type="InterPro" id="IPR052230">
    <property type="entry name" value="DNA_polymerase_eta"/>
</dbReference>
<dbReference type="GO" id="GO:0042276">
    <property type="term" value="P:error-prone translesion synthesis"/>
    <property type="evidence" value="ECO:0007669"/>
    <property type="project" value="TreeGrafter"/>
</dbReference>
<evidence type="ECO:0000256" key="9">
    <source>
        <dbReference type="ARBA" id="ARBA00044975"/>
    </source>
</evidence>
<accession>A0A0F7SGC7</accession>
<keyword evidence="5" id="KW-0863">Zinc-finger</keyword>